<dbReference type="AlphaFoldDB" id="B6ILM7"/>
<evidence type="ECO:0000313" key="2">
    <source>
        <dbReference type="EMBL" id="CAS00807.1"/>
    </source>
</evidence>
<proteinExistence type="predicted"/>
<dbReference type="RefSeq" id="XP_045100365.1">
    <property type="nucleotide sequence ID" value="XM_045242752.1"/>
</dbReference>
<dbReference type="FunCoup" id="B6ILM7">
    <property type="interactions" value="136"/>
</dbReference>
<protein>
    <submittedName>
        <fullName evidence="2">Protein CBG25682</fullName>
    </submittedName>
</protein>
<feature type="compositionally biased region" description="Basic and acidic residues" evidence="1">
    <location>
        <begin position="1"/>
        <end position="11"/>
    </location>
</feature>
<dbReference type="Proteomes" id="UP000008549">
    <property type="component" value="Unassembled WGS sequence"/>
</dbReference>
<dbReference type="CTD" id="68917164"/>
<reference evidence="2 3" key="1">
    <citation type="journal article" date="2003" name="PLoS Biol.">
        <title>The genome sequence of Caenorhabditis briggsae: a platform for comparative genomics.</title>
        <authorList>
            <person name="Stein L.D."/>
            <person name="Bao Z."/>
            <person name="Blasiar D."/>
            <person name="Blumenthal T."/>
            <person name="Brent M.R."/>
            <person name="Chen N."/>
            <person name="Chinwalla A."/>
            <person name="Clarke L."/>
            <person name="Clee C."/>
            <person name="Coghlan A."/>
            <person name="Coulson A."/>
            <person name="D'Eustachio P."/>
            <person name="Fitch D.H."/>
            <person name="Fulton L.A."/>
            <person name="Fulton R.E."/>
            <person name="Griffiths-Jones S."/>
            <person name="Harris T.W."/>
            <person name="Hillier L.W."/>
            <person name="Kamath R."/>
            <person name="Kuwabara P.E."/>
            <person name="Mardis E.R."/>
            <person name="Marra M.A."/>
            <person name="Miner T.L."/>
            <person name="Minx P."/>
            <person name="Mullikin J.C."/>
            <person name="Plumb R.W."/>
            <person name="Rogers J."/>
            <person name="Schein J.E."/>
            <person name="Sohrmann M."/>
            <person name="Spieth J."/>
            <person name="Stajich J.E."/>
            <person name="Wei C."/>
            <person name="Willey D."/>
            <person name="Wilson R.K."/>
            <person name="Durbin R."/>
            <person name="Waterston R.H."/>
        </authorList>
    </citation>
    <scope>NUCLEOTIDE SEQUENCE [LARGE SCALE GENOMIC DNA]</scope>
    <source>
        <strain evidence="2 3">AF16</strain>
    </source>
</reference>
<name>B6ILM7_CAEBR</name>
<dbReference type="EMBL" id="HE600928">
    <property type="protein sequence ID" value="CAS00807.1"/>
    <property type="molecule type" value="Genomic_DNA"/>
</dbReference>
<organism evidence="2 3">
    <name type="scientific">Caenorhabditis briggsae</name>
    <dbReference type="NCBI Taxonomy" id="6238"/>
    <lineage>
        <taxon>Eukaryota</taxon>
        <taxon>Metazoa</taxon>
        <taxon>Ecdysozoa</taxon>
        <taxon>Nematoda</taxon>
        <taxon>Chromadorea</taxon>
        <taxon>Rhabditida</taxon>
        <taxon>Rhabditina</taxon>
        <taxon>Rhabditomorpha</taxon>
        <taxon>Rhabditoidea</taxon>
        <taxon>Rhabditidae</taxon>
        <taxon>Peloderinae</taxon>
        <taxon>Caenorhabditis</taxon>
    </lineage>
</organism>
<reference evidence="2 3" key="2">
    <citation type="journal article" date="2011" name="PLoS Genet.">
        <title>Caenorhabditis briggsae recombinant inbred line genotypes reveal inter-strain incompatibility and the evolution of recombination.</title>
        <authorList>
            <person name="Ross J.A."/>
            <person name="Koboldt D.C."/>
            <person name="Staisch J.E."/>
            <person name="Chamberlin H.M."/>
            <person name="Gupta B.P."/>
            <person name="Miller R.D."/>
            <person name="Baird S.E."/>
            <person name="Haag E.S."/>
        </authorList>
    </citation>
    <scope>NUCLEOTIDE SEQUENCE [LARGE SCALE GENOMIC DNA]</scope>
    <source>
        <strain evidence="2 3">AF16</strain>
    </source>
</reference>
<dbReference type="STRING" id="6238.B6ILM7"/>
<evidence type="ECO:0000256" key="1">
    <source>
        <dbReference type="SAM" id="MobiDB-lite"/>
    </source>
</evidence>
<dbReference type="OMA" id="SKMICIS"/>
<sequence length="291" mass="34876">MDDAYEEKIQREPPMVTRMNPENYLMGKSEKEAQDAYERKYPSGPPNDLHTYQDTTNLDFPFFYRCTSAFTRPDNHCRPAKKRIFMDFIWHPHVEITRAFEYGVLLDMVKSKNQYDLANENEKKKQKRIDEDEPPPDLLDVTYDHREMVIEKMLKNDVKEKHRQSLMTTEELSKYMAKVSENKNKNKIAVLCEKPLENYDRQKAYLDKRESKELANQLWKEYMVVMEKKGYKKTTEKWKVFTQEQQEFKQMEDAKRQAKREQVEKEKAEKEKASKTPVKTSKDSKEKKKGK</sequence>
<gene>
    <name evidence="2" type="ORF">CBG25682</name>
    <name evidence="2" type="ORF">CBG_25682</name>
</gene>
<dbReference type="KEGG" id="cbr:CBG_25682"/>
<accession>B6ILM7</accession>
<dbReference type="InParanoid" id="B6ILM7"/>
<feature type="compositionally biased region" description="Basic and acidic residues" evidence="1">
    <location>
        <begin position="28"/>
        <end position="41"/>
    </location>
</feature>
<feature type="region of interest" description="Disordered" evidence="1">
    <location>
        <begin position="1"/>
        <end position="48"/>
    </location>
</feature>
<dbReference type="GeneID" id="68917164"/>
<feature type="region of interest" description="Disordered" evidence="1">
    <location>
        <begin position="249"/>
        <end position="291"/>
    </location>
</feature>
<evidence type="ECO:0000313" key="3">
    <source>
        <dbReference type="Proteomes" id="UP000008549"/>
    </source>
</evidence>
<dbReference type="HOGENOM" id="CLU_957213_0_0_1"/>
<keyword evidence="3" id="KW-1185">Reference proteome</keyword>